<dbReference type="Proteomes" id="UP000707731">
    <property type="component" value="Unassembled WGS sequence"/>
</dbReference>
<protein>
    <recommendedName>
        <fullName evidence="3">PE domain-containing protein</fullName>
    </recommendedName>
</protein>
<evidence type="ECO:0000313" key="2">
    <source>
        <dbReference type="Proteomes" id="UP000707731"/>
    </source>
</evidence>
<name>A0ABS0D6D5_9NOCA</name>
<keyword evidence="2" id="KW-1185">Reference proteome</keyword>
<evidence type="ECO:0008006" key="3">
    <source>
        <dbReference type="Google" id="ProtNLM"/>
    </source>
</evidence>
<proteinExistence type="predicted"/>
<organism evidence="1 2">
    <name type="scientific">Nocardia higoensis</name>
    <dbReference type="NCBI Taxonomy" id="228599"/>
    <lineage>
        <taxon>Bacteria</taxon>
        <taxon>Bacillati</taxon>
        <taxon>Actinomycetota</taxon>
        <taxon>Actinomycetes</taxon>
        <taxon>Mycobacteriales</taxon>
        <taxon>Nocardiaceae</taxon>
        <taxon>Nocardia</taxon>
    </lineage>
</organism>
<reference evidence="1 2" key="1">
    <citation type="submission" date="2020-10" db="EMBL/GenBank/DDBJ databases">
        <title>Identification of Nocardia species via Next-generation sequencing and recognition of intraspecies genetic diversity.</title>
        <authorList>
            <person name="Li P."/>
            <person name="Li P."/>
            <person name="Lu B."/>
        </authorList>
    </citation>
    <scope>NUCLEOTIDE SEQUENCE [LARGE SCALE GENOMIC DNA]</scope>
    <source>
        <strain evidence="1 2">BJ06-0143</strain>
    </source>
</reference>
<accession>A0ABS0D6D5</accession>
<evidence type="ECO:0000313" key="1">
    <source>
        <dbReference type="EMBL" id="MBF6354040.1"/>
    </source>
</evidence>
<comment type="caution">
    <text evidence="1">The sequence shown here is derived from an EMBL/GenBank/DDBJ whole genome shotgun (WGS) entry which is preliminary data.</text>
</comment>
<dbReference type="RefSeq" id="WP_195000865.1">
    <property type="nucleotide sequence ID" value="NZ_JADLQN010000001.1"/>
</dbReference>
<gene>
    <name evidence="1" type="ORF">IU449_05650</name>
</gene>
<dbReference type="EMBL" id="JADLQN010000001">
    <property type="protein sequence ID" value="MBF6354040.1"/>
    <property type="molecule type" value="Genomic_DNA"/>
</dbReference>
<sequence length="96" mass="9898">MAELYIDQETLATIASTLSTSSAELDATNSATPETLNAGTATPSVLAVLSVLMDSAGQLVVGMAASSAAVTESAVKYKEQDDTSADALIRQTWNMI</sequence>